<dbReference type="NCBIfam" id="TIGR02937">
    <property type="entry name" value="sigma70-ECF"/>
    <property type="match status" value="1"/>
</dbReference>
<name>A0A1U7CZ47_9BACT</name>
<dbReference type="InterPro" id="IPR039425">
    <property type="entry name" value="RNA_pol_sigma-70-like"/>
</dbReference>
<evidence type="ECO:0000256" key="2">
    <source>
        <dbReference type="ARBA" id="ARBA00023015"/>
    </source>
</evidence>
<dbReference type="InterPro" id="IPR013249">
    <property type="entry name" value="RNA_pol_sigma70_r4_t2"/>
</dbReference>
<evidence type="ECO:0000256" key="6">
    <source>
        <dbReference type="SAM" id="MobiDB-lite"/>
    </source>
</evidence>
<reference evidence="10" key="1">
    <citation type="submission" date="2016-12" db="EMBL/GenBank/DDBJ databases">
        <title>Comparative genomics of four Isosphaeraceae planctomycetes: a common pool of plasmids and glycoside hydrolase genes.</title>
        <authorList>
            <person name="Ivanova A."/>
        </authorList>
    </citation>
    <scope>NUCLEOTIDE SEQUENCE [LARGE SCALE GENOMIC DNA]</scope>
    <source>
        <strain evidence="10">PX4</strain>
    </source>
</reference>
<dbReference type="CDD" id="cd06171">
    <property type="entry name" value="Sigma70_r4"/>
    <property type="match status" value="1"/>
</dbReference>
<dbReference type="InterPro" id="IPR013324">
    <property type="entry name" value="RNA_pol_sigma_r3/r4-like"/>
</dbReference>
<dbReference type="SUPFAM" id="SSF88946">
    <property type="entry name" value="Sigma2 domain of RNA polymerase sigma factors"/>
    <property type="match status" value="1"/>
</dbReference>
<feature type="compositionally biased region" description="Polar residues" evidence="6">
    <location>
        <begin position="119"/>
        <end position="136"/>
    </location>
</feature>
<dbReference type="GO" id="GO:0006352">
    <property type="term" value="P:DNA-templated transcription initiation"/>
    <property type="evidence" value="ECO:0007669"/>
    <property type="project" value="InterPro"/>
</dbReference>
<dbReference type="Pfam" id="PF04542">
    <property type="entry name" value="Sigma70_r2"/>
    <property type="match status" value="1"/>
</dbReference>
<gene>
    <name evidence="9" type="primary">sigW_18</name>
    <name evidence="9" type="ORF">BSF38_05760</name>
</gene>
<evidence type="ECO:0000256" key="4">
    <source>
        <dbReference type="ARBA" id="ARBA00023125"/>
    </source>
</evidence>
<dbReference type="KEGG" id="pbor:BSF38_05760"/>
<evidence type="ECO:0000259" key="8">
    <source>
        <dbReference type="Pfam" id="PF08281"/>
    </source>
</evidence>
<dbReference type="InterPro" id="IPR013325">
    <property type="entry name" value="RNA_pol_sigma_r2"/>
</dbReference>
<feature type="domain" description="RNA polymerase sigma factor 70 region 4 type 2" evidence="8">
    <location>
        <begin position="146"/>
        <end position="198"/>
    </location>
</feature>
<proteinExistence type="inferred from homology"/>
<dbReference type="InterPro" id="IPR036388">
    <property type="entry name" value="WH-like_DNA-bd_sf"/>
</dbReference>
<dbReference type="GO" id="GO:0016987">
    <property type="term" value="F:sigma factor activity"/>
    <property type="evidence" value="ECO:0007669"/>
    <property type="project" value="UniProtKB-KW"/>
</dbReference>
<comment type="similarity">
    <text evidence="1">Belongs to the sigma-70 factor family. ECF subfamily.</text>
</comment>
<keyword evidence="10" id="KW-1185">Reference proteome</keyword>
<dbReference type="STRING" id="1387353.BSF38_05760"/>
<sequence>MSRGELDALERQLESRDPDVRLMLQIRDDTPGAFEVMVSRYQDRLVGVLYHIVGNLEEAEDLSQDVFLRVYKARKGYRPKAKFSTWLFTIANNLAMNHARSKGRNPSVNLGGAGKDGSQAESPLAQTLPSREGTASAQMRKVELSEIVREALGVLNEDQKMAVLLNKFEEMSYAEIGAVMNRSPAAVKSLLARARNELREQLEPYLALDSPRARGASG</sequence>
<evidence type="ECO:0000313" key="10">
    <source>
        <dbReference type="Proteomes" id="UP000186309"/>
    </source>
</evidence>
<keyword evidence="2" id="KW-0805">Transcription regulation</keyword>
<dbReference type="RefSeq" id="WP_237170668.1">
    <property type="nucleotide sequence ID" value="NZ_CP019082.1"/>
</dbReference>
<protein>
    <submittedName>
        <fullName evidence="9">ECF RNA polymerase sigma factor SigW</fullName>
    </submittedName>
</protein>
<dbReference type="AlphaFoldDB" id="A0A1U7CZ47"/>
<dbReference type="SUPFAM" id="SSF88659">
    <property type="entry name" value="Sigma3 and sigma4 domains of RNA polymerase sigma factors"/>
    <property type="match status" value="1"/>
</dbReference>
<keyword evidence="4" id="KW-0238">DNA-binding</keyword>
<dbReference type="GO" id="GO:0003677">
    <property type="term" value="F:DNA binding"/>
    <property type="evidence" value="ECO:0007669"/>
    <property type="project" value="UniProtKB-KW"/>
</dbReference>
<accession>A0A1U7CZ47</accession>
<dbReference type="InterPro" id="IPR014284">
    <property type="entry name" value="RNA_pol_sigma-70_dom"/>
</dbReference>
<dbReference type="PANTHER" id="PTHR43133:SF8">
    <property type="entry name" value="RNA POLYMERASE SIGMA FACTOR HI_1459-RELATED"/>
    <property type="match status" value="1"/>
</dbReference>
<evidence type="ECO:0000256" key="1">
    <source>
        <dbReference type="ARBA" id="ARBA00010641"/>
    </source>
</evidence>
<dbReference type="EMBL" id="CP019082">
    <property type="protein sequence ID" value="APW64168.1"/>
    <property type="molecule type" value="Genomic_DNA"/>
</dbReference>
<evidence type="ECO:0000256" key="5">
    <source>
        <dbReference type="ARBA" id="ARBA00023163"/>
    </source>
</evidence>
<dbReference type="InterPro" id="IPR007627">
    <property type="entry name" value="RNA_pol_sigma70_r2"/>
</dbReference>
<dbReference type="Gene3D" id="1.10.1740.10">
    <property type="match status" value="1"/>
</dbReference>
<keyword evidence="3" id="KW-0731">Sigma factor</keyword>
<evidence type="ECO:0000256" key="3">
    <source>
        <dbReference type="ARBA" id="ARBA00023082"/>
    </source>
</evidence>
<dbReference type="Pfam" id="PF08281">
    <property type="entry name" value="Sigma70_r4_2"/>
    <property type="match status" value="1"/>
</dbReference>
<keyword evidence="5" id="KW-0804">Transcription</keyword>
<dbReference type="Gene3D" id="1.10.10.10">
    <property type="entry name" value="Winged helix-like DNA-binding domain superfamily/Winged helix DNA-binding domain"/>
    <property type="match status" value="1"/>
</dbReference>
<dbReference type="Proteomes" id="UP000186309">
    <property type="component" value="Chromosome"/>
</dbReference>
<feature type="domain" description="RNA polymerase sigma-70 region 2" evidence="7">
    <location>
        <begin position="37"/>
        <end position="104"/>
    </location>
</feature>
<dbReference type="PANTHER" id="PTHR43133">
    <property type="entry name" value="RNA POLYMERASE ECF-TYPE SIGMA FACTO"/>
    <property type="match status" value="1"/>
</dbReference>
<evidence type="ECO:0000313" key="9">
    <source>
        <dbReference type="EMBL" id="APW64168.1"/>
    </source>
</evidence>
<organism evidence="9 10">
    <name type="scientific">Paludisphaera borealis</name>
    <dbReference type="NCBI Taxonomy" id="1387353"/>
    <lineage>
        <taxon>Bacteria</taxon>
        <taxon>Pseudomonadati</taxon>
        <taxon>Planctomycetota</taxon>
        <taxon>Planctomycetia</taxon>
        <taxon>Isosphaerales</taxon>
        <taxon>Isosphaeraceae</taxon>
        <taxon>Paludisphaera</taxon>
    </lineage>
</organism>
<evidence type="ECO:0000259" key="7">
    <source>
        <dbReference type="Pfam" id="PF04542"/>
    </source>
</evidence>
<feature type="region of interest" description="Disordered" evidence="6">
    <location>
        <begin position="101"/>
        <end position="136"/>
    </location>
</feature>